<dbReference type="InterPro" id="IPR035901">
    <property type="entry name" value="GIY-YIG_endonuc_sf"/>
</dbReference>
<gene>
    <name evidence="3" type="ORF">CO077_00455</name>
</gene>
<name>A0A2M8DNH6_9BACT</name>
<dbReference type="Gene3D" id="3.40.1440.10">
    <property type="entry name" value="GIY-YIG endonuclease"/>
    <property type="match status" value="1"/>
</dbReference>
<dbReference type="PANTHER" id="PTHR34477:SF1">
    <property type="entry name" value="UPF0213 PROTEIN YHBQ"/>
    <property type="match status" value="1"/>
</dbReference>
<dbReference type="Proteomes" id="UP000228875">
    <property type="component" value="Unassembled WGS sequence"/>
</dbReference>
<dbReference type="SUPFAM" id="SSF82771">
    <property type="entry name" value="GIY-YIG endonuclease"/>
    <property type="match status" value="1"/>
</dbReference>
<evidence type="ECO:0000256" key="1">
    <source>
        <dbReference type="ARBA" id="ARBA00007435"/>
    </source>
</evidence>
<dbReference type="InterPro" id="IPR000305">
    <property type="entry name" value="GIY-YIG_endonuc"/>
</dbReference>
<proteinExistence type="inferred from homology"/>
<dbReference type="SMART" id="SM00465">
    <property type="entry name" value="GIYc"/>
    <property type="match status" value="1"/>
</dbReference>
<dbReference type="EMBL" id="PFTB01000011">
    <property type="protein sequence ID" value="PJB99685.1"/>
    <property type="molecule type" value="Genomic_DNA"/>
</dbReference>
<dbReference type="Pfam" id="PF01541">
    <property type="entry name" value="GIY-YIG"/>
    <property type="match status" value="1"/>
</dbReference>
<organism evidence="3 4">
    <name type="scientific">Candidatus Nealsonbacteria bacterium CG_4_9_14_0_8_um_filter_35_12</name>
    <dbReference type="NCBI Taxonomy" id="1974692"/>
    <lineage>
        <taxon>Bacteria</taxon>
        <taxon>Candidatus Nealsoniibacteriota</taxon>
    </lineage>
</organism>
<comment type="caution">
    <text evidence="3">The sequence shown here is derived from an EMBL/GenBank/DDBJ whole genome shotgun (WGS) entry which is preliminary data.</text>
</comment>
<evidence type="ECO:0000313" key="4">
    <source>
        <dbReference type="Proteomes" id="UP000228875"/>
    </source>
</evidence>
<dbReference type="PANTHER" id="PTHR34477">
    <property type="entry name" value="UPF0213 PROTEIN YHBQ"/>
    <property type="match status" value="1"/>
</dbReference>
<dbReference type="PROSITE" id="PS50164">
    <property type="entry name" value="GIY_YIG"/>
    <property type="match status" value="1"/>
</dbReference>
<evidence type="ECO:0000313" key="3">
    <source>
        <dbReference type="EMBL" id="PJB99685.1"/>
    </source>
</evidence>
<comment type="similarity">
    <text evidence="1">Belongs to the UPF0213 family.</text>
</comment>
<accession>A0A2M8DNH6</accession>
<dbReference type="AlphaFoldDB" id="A0A2M8DNH6"/>
<evidence type="ECO:0000259" key="2">
    <source>
        <dbReference type="PROSITE" id="PS50164"/>
    </source>
</evidence>
<feature type="domain" description="GIY-YIG" evidence="2">
    <location>
        <begin position="1"/>
        <end position="78"/>
    </location>
</feature>
<sequence length="90" mass="11066">MFYYVYIIQSMKNKDLYVGFTTDLKKRLQEHNRGLNFSTKPYRLWRLIHFEAYINGSDAKRREDYLKTSQGSRVLKRMLKDYFHFQKSKN</sequence>
<protein>
    <submittedName>
        <fullName evidence="3">Excinuclease ABC subunit C</fullName>
    </submittedName>
</protein>
<dbReference type="InterPro" id="IPR050190">
    <property type="entry name" value="UPF0213_domain"/>
</dbReference>
<reference evidence="4" key="1">
    <citation type="submission" date="2017-09" db="EMBL/GenBank/DDBJ databases">
        <title>Depth-based differentiation of microbial function through sediment-hosted aquifers and enrichment of novel symbionts in the deep terrestrial subsurface.</title>
        <authorList>
            <person name="Probst A.J."/>
            <person name="Ladd B."/>
            <person name="Jarett J.K."/>
            <person name="Geller-Mcgrath D.E."/>
            <person name="Sieber C.M.K."/>
            <person name="Emerson J.B."/>
            <person name="Anantharaman K."/>
            <person name="Thomas B.C."/>
            <person name="Malmstrom R."/>
            <person name="Stieglmeier M."/>
            <person name="Klingl A."/>
            <person name="Woyke T."/>
            <person name="Ryan C.M."/>
            <person name="Banfield J.F."/>
        </authorList>
    </citation>
    <scope>NUCLEOTIDE SEQUENCE [LARGE SCALE GENOMIC DNA]</scope>
</reference>